<dbReference type="AlphaFoldDB" id="A0A1C7LPX1"/>
<dbReference type="EMBL" id="LUGG01000033">
    <property type="protein sequence ID" value="OBZ66057.1"/>
    <property type="molecule type" value="Genomic_DNA"/>
</dbReference>
<comment type="caution">
    <text evidence="2">The sequence shown here is derived from an EMBL/GenBank/DDBJ whole genome shotgun (WGS) entry which is preliminary data.</text>
</comment>
<sequence>MEVDEDSRGYDQEADDLERPAFDIEAHENARGHDQEAAADNLEYPLPDVATEDNGGQDNQEDLDYPEYPEEEEIPEHLPGMHEYADMDPEGLIRVYHEGLDGRPCDENGLDLPPGTPPTLPPPRRSDDWTPYSSRVEYETAHLLYTVDQMPAKNIDWLLSLWRTTLLKYGEDGPFTNHKDLYRTIDSTLLGDVKWESFELKYSGNVPDHDVPSWMNAVIRCMVS</sequence>
<evidence type="ECO:0000313" key="2">
    <source>
        <dbReference type="EMBL" id="OBZ66057.1"/>
    </source>
</evidence>
<proteinExistence type="predicted"/>
<evidence type="ECO:0000256" key="1">
    <source>
        <dbReference type="SAM" id="MobiDB-lite"/>
    </source>
</evidence>
<reference evidence="2 3" key="1">
    <citation type="submission" date="2016-03" db="EMBL/GenBank/DDBJ databases">
        <title>Whole genome sequencing of Grifola frondosa 9006-11.</title>
        <authorList>
            <person name="Min B."/>
            <person name="Park H."/>
            <person name="Kim J.-G."/>
            <person name="Cho H."/>
            <person name="Oh Y.-L."/>
            <person name="Kong W.-S."/>
            <person name="Choi I.-G."/>
        </authorList>
    </citation>
    <scope>NUCLEOTIDE SEQUENCE [LARGE SCALE GENOMIC DNA]</scope>
    <source>
        <strain evidence="2 3">9006-11</strain>
    </source>
</reference>
<dbReference type="Proteomes" id="UP000092993">
    <property type="component" value="Unassembled WGS sequence"/>
</dbReference>
<accession>A0A1C7LPX1</accession>
<protein>
    <submittedName>
        <fullName evidence="2">Uncharacterized protein</fullName>
    </submittedName>
</protein>
<dbReference type="InterPro" id="IPR041078">
    <property type="entry name" value="Plavaka"/>
</dbReference>
<name>A0A1C7LPX1_GRIFR</name>
<organism evidence="2 3">
    <name type="scientific">Grifola frondosa</name>
    <name type="common">Maitake</name>
    <name type="synonym">Polyporus frondosus</name>
    <dbReference type="NCBI Taxonomy" id="5627"/>
    <lineage>
        <taxon>Eukaryota</taxon>
        <taxon>Fungi</taxon>
        <taxon>Dikarya</taxon>
        <taxon>Basidiomycota</taxon>
        <taxon>Agaricomycotina</taxon>
        <taxon>Agaricomycetes</taxon>
        <taxon>Polyporales</taxon>
        <taxon>Grifolaceae</taxon>
        <taxon>Grifola</taxon>
    </lineage>
</organism>
<feature type="compositionally biased region" description="Basic and acidic residues" evidence="1">
    <location>
        <begin position="1"/>
        <end position="36"/>
    </location>
</feature>
<dbReference type="OrthoDB" id="3199698at2759"/>
<gene>
    <name evidence="2" type="ORF">A0H81_13961</name>
</gene>
<feature type="compositionally biased region" description="Pro residues" evidence="1">
    <location>
        <begin position="114"/>
        <end position="123"/>
    </location>
</feature>
<keyword evidence="3" id="KW-1185">Reference proteome</keyword>
<evidence type="ECO:0000313" key="3">
    <source>
        <dbReference type="Proteomes" id="UP000092993"/>
    </source>
</evidence>
<feature type="region of interest" description="Disordered" evidence="1">
    <location>
        <begin position="104"/>
        <end position="127"/>
    </location>
</feature>
<dbReference type="Pfam" id="PF18759">
    <property type="entry name" value="Plavaka"/>
    <property type="match status" value="1"/>
</dbReference>
<dbReference type="STRING" id="5627.A0A1C7LPX1"/>
<feature type="compositionally biased region" description="Acidic residues" evidence="1">
    <location>
        <begin position="59"/>
        <end position="68"/>
    </location>
</feature>
<feature type="region of interest" description="Disordered" evidence="1">
    <location>
        <begin position="1"/>
        <end position="68"/>
    </location>
</feature>